<gene>
    <name evidence="1" type="ORF">V5799_029837</name>
</gene>
<proteinExistence type="predicted"/>
<feature type="non-terminal residue" evidence="1">
    <location>
        <position position="146"/>
    </location>
</feature>
<accession>A0AAQ4EQG9</accession>
<dbReference type="Proteomes" id="UP001321473">
    <property type="component" value="Unassembled WGS sequence"/>
</dbReference>
<sequence>MHYIASAWDEVSADTIANSFKHCGFKRSDASPASEAVMLEEAEAEFGNLQLPVTFADYVGADDDVAVCNAVSLEEVMDTMCPDDKISDEEEVDDDAEVCAPNPSYADVLQSVDNIRRFACARDDVGDLLSDVAALERKLMRRGWAK</sequence>
<reference evidence="1 2" key="1">
    <citation type="journal article" date="2023" name="Arcadia Sci">
        <title>De novo assembly of a long-read Amblyomma americanum tick genome.</title>
        <authorList>
            <person name="Chou S."/>
            <person name="Poskanzer K.E."/>
            <person name="Rollins M."/>
            <person name="Thuy-Boun P.S."/>
        </authorList>
    </citation>
    <scope>NUCLEOTIDE SEQUENCE [LARGE SCALE GENOMIC DNA]</scope>
    <source>
        <strain evidence="1">F_SG_1</strain>
        <tissue evidence="1">Salivary glands</tissue>
    </source>
</reference>
<keyword evidence="2" id="KW-1185">Reference proteome</keyword>
<comment type="caution">
    <text evidence="1">The sequence shown here is derived from an EMBL/GenBank/DDBJ whole genome shotgun (WGS) entry which is preliminary data.</text>
</comment>
<name>A0AAQ4EQG9_AMBAM</name>
<evidence type="ECO:0000313" key="2">
    <source>
        <dbReference type="Proteomes" id="UP001321473"/>
    </source>
</evidence>
<organism evidence="1 2">
    <name type="scientific">Amblyomma americanum</name>
    <name type="common">Lone star tick</name>
    <dbReference type="NCBI Taxonomy" id="6943"/>
    <lineage>
        <taxon>Eukaryota</taxon>
        <taxon>Metazoa</taxon>
        <taxon>Ecdysozoa</taxon>
        <taxon>Arthropoda</taxon>
        <taxon>Chelicerata</taxon>
        <taxon>Arachnida</taxon>
        <taxon>Acari</taxon>
        <taxon>Parasitiformes</taxon>
        <taxon>Ixodida</taxon>
        <taxon>Ixodoidea</taxon>
        <taxon>Ixodidae</taxon>
        <taxon>Amblyomminae</taxon>
        <taxon>Amblyomma</taxon>
    </lineage>
</organism>
<evidence type="ECO:0000313" key="1">
    <source>
        <dbReference type="EMBL" id="KAK8776818.1"/>
    </source>
</evidence>
<evidence type="ECO:0008006" key="3">
    <source>
        <dbReference type="Google" id="ProtNLM"/>
    </source>
</evidence>
<dbReference type="AlphaFoldDB" id="A0AAQ4EQG9"/>
<dbReference type="EMBL" id="JARKHS020012545">
    <property type="protein sequence ID" value="KAK8776818.1"/>
    <property type="molecule type" value="Genomic_DNA"/>
</dbReference>
<protein>
    <recommendedName>
        <fullName evidence="3">DDE-1 domain-containing protein</fullName>
    </recommendedName>
</protein>